<name>A0A6P8AYT1_PYRGI</name>
<protein>
    <submittedName>
        <fullName evidence="2">Uncharacterized protein</fullName>
    </submittedName>
</protein>
<accession>A0A6P8AYT1</accession>
<evidence type="ECO:0000313" key="2">
    <source>
        <dbReference type="RefSeq" id="XP_030980096.1"/>
    </source>
</evidence>
<reference evidence="1 2" key="1">
    <citation type="journal article" date="2019" name="Mol. Biol. Evol.">
        <title>Blast fungal genomes show frequent chromosomal changes, gene gains and losses, and effector gene turnover.</title>
        <authorList>
            <person name="Gomez Luciano L.B."/>
            <person name="Jason Tsai I."/>
            <person name="Chuma I."/>
            <person name="Tosa Y."/>
            <person name="Chen Y.H."/>
            <person name="Li J.Y."/>
            <person name="Li M.Y."/>
            <person name="Jade Lu M.Y."/>
            <person name="Nakayashiki H."/>
            <person name="Li W.H."/>
        </authorList>
    </citation>
    <scope>NUCLEOTIDE SEQUENCE [LARGE SCALE GENOMIC DNA]</scope>
    <source>
        <strain evidence="1 2">NI907</strain>
    </source>
</reference>
<feature type="non-terminal residue" evidence="2">
    <location>
        <position position="126"/>
    </location>
</feature>
<dbReference type="KEGG" id="pgri:PgNI_10956"/>
<organism evidence="1 2">
    <name type="scientific">Pyricularia grisea</name>
    <name type="common">Crabgrass-specific blast fungus</name>
    <name type="synonym">Magnaporthe grisea</name>
    <dbReference type="NCBI Taxonomy" id="148305"/>
    <lineage>
        <taxon>Eukaryota</taxon>
        <taxon>Fungi</taxon>
        <taxon>Dikarya</taxon>
        <taxon>Ascomycota</taxon>
        <taxon>Pezizomycotina</taxon>
        <taxon>Sordariomycetes</taxon>
        <taxon>Sordariomycetidae</taxon>
        <taxon>Magnaporthales</taxon>
        <taxon>Pyriculariaceae</taxon>
        <taxon>Pyricularia</taxon>
    </lineage>
</organism>
<dbReference type="GeneID" id="41965835"/>
<evidence type="ECO:0000313" key="1">
    <source>
        <dbReference type="Proteomes" id="UP000515153"/>
    </source>
</evidence>
<gene>
    <name evidence="2" type="ORF">PgNI_10956</name>
</gene>
<reference evidence="2" key="3">
    <citation type="submission" date="2025-08" db="UniProtKB">
        <authorList>
            <consortium name="RefSeq"/>
        </authorList>
    </citation>
    <scope>IDENTIFICATION</scope>
    <source>
        <strain evidence="2">NI907</strain>
    </source>
</reference>
<keyword evidence="1" id="KW-1185">Reference proteome</keyword>
<dbReference type="Proteomes" id="UP000515153">
    <property type="component" value="Chromosome VII"/>
</dbReference>
<dbReference type="AlphaFoldDB" id="A0A6P8AYT1"/>
<dbReference type="RefSeq" id="XP_030980096.1">
    <property type="nucleotide sequence ID" value="XM_031130930.1"/>
</dbReference>
<sequence>MFSMRVVHTNLPDSGVQGPSMHASKGTRGTGLHQIFPSLVRRLHFPRSPTLWHHPIRGPPLLCNLMRPNPPQSRHPLYPRWALLILSIRPADRFGLLRVRDEQVDHFPEPCLEVFMIKAATGRSYT</sequence>
<reference evidence="2" key="2">
    <citation type="submission" date="2019-10" db="EMBL/GenBank/DDBJ databases">
        <authorList>
            <consortium name="NCBI Genome Project"/>
        </authorList>
    </citation>
    <scope>NUCLEOTIDE SEQUENCE</scope>
    <source>
        <strain evidence="2">NI907</strain>
    </source>
</reference>
<proteinExistence type="predicted"/>